<name>A0A2I2L0L2_9ACTN</name>
<evidence type="ECO:0000313" key="3">
    <source>
        <dbReference type="Proteomes" id="UP000234331"/>
    </source>
</evidence>
<dbReference type="Proteomes" id="UP000234331">
    <property type="component" value="Unassembled WGS sequence"/>
</dbReference>
<proteinExistence type="predicted"/>
<organism evidence="2 3">
    <name type="scientific">Frankia canadensis</name>
    <dbReference type="NCBI Taxonomy" id="1836972"/>
    <lineage>
        <taxon>Bacteria</taxon>
        <taxon>Bacillati</taxon>
        <taxon>Actinomycetota</taxon>
        <taxon>Actinomycetes</taxon>
        <taxon>Frankiales</taxon>
        <taxon>Frankiaceae</taxon>
        <taxon>Frankia</taxon>
    </lineage>
</organism>
<evidence type="ECO:0000313" key="2">
    <source>
        <dbReference type="EMBL" id="SNQ51444.1"/>
    </source>
</evidence>
<reference evidence="2 3" key="1">
    <citation type="submission" date="2017-06" db="EMBL/GenBank/DDBJ databases">
        <authorList>
            <person name="Kim H.J."/>
            <person name="Triplett B.A."/>
        </authorList>
    </citation>
    <scope>NUCLEOTIDE SEQUENCE [LARGE SCALE GENOMIC DNA]</scope>
    <source>
        <strain evidence="2">FRACA_ARgP5</strain>
    </source>
</reference>
<dbReference type="EMBL" id="FZMO01000536">
    <property type="protein sequence ID" value="SNQ51444.1"/>
    <property type="molecule type" value="Genomic_DNA"/>
</dbReference>
<gene>
    <name evidence="2" type="ORF">FRACA_70060</name>
</gene>
<protein>
    <submittedName>
        <fullName evidence="2">Uncharacterized protein</fullName>
    </submittedName>
</protein>
<dbReference type="AlphaFoldDB" id="A0A2I2L0L2"/>
<accession>A0A2I2L0L2</accession>
<sequence>MAGTMPAGFGHLEGAVEPGGHRRVLPRDVHPAGARDPIVEP</sequence>
<evidence type="ECO:0000256" key="1">
    <source>
        <dbReference type="SAM" id="MobiDB-lite"/>
    </source>
</evidence>
<feature type="region of interest" description="Disordered" evidence="1">
    <location>
        <begin position="1"/>
        <end position="41"/>
    </location>
</feature>
<keyword evidence="3" id="KW-1185">Reference proteome</keyword>